<protein>
    <recommendedName>
        <fullName evidence="10">EF-hand domain-containing protein</fullName>
    </recommendedName>
</protein>
<dbReference type="RefSeq" id="XP_024380815.1">
    <property type="nucleotide sequence ID" value="XM_024525047.2"/>
</dbReference>
<evidence type="ECO:0000256" key="9">
    <source>
        <dbReference type="PROSITE-ProRule" id="PRU00282"/>
    </source>
</evidence>
<keyword evidence="6" id="KW-0106">Calcium</keyword>
<keyword evidence="5" id="KW-0677">Repeat</keyword>
<dbReference type="SUPFAM" id="SSF47473">
    <property type="entry name" value="EF-hand"/>
    <property type="match status" value="1"/>
</dbReference>
<dbReference type="EnsemblPlants" id="Pp3c7_16780V3.7">
    <property type="protein sequence ID" value="Pp3c7_16780V3.7"/>
    <property type="gene ID" value="Pp3c7_16780"/>
</dbReference>
<evidence type="ECO:0000259" key="10">
    <source>
        <dbReference type="PROSITE" id="PS50222"/>
    </source>
</evidence>
<keyword evidence="7" id="KW-1133">Transmembrane helix</keyword>
<dbReference type="Gene3D" id="1.10.238.10">
    <property type="entry name" value="EF-hand"/>
    <property type="match status" value="1"/>
</dbReference>
<dbReference type="OrthoDB" id="276989at2759"/>
<dbReference type="InterPro" id="IPR011992">
    <property type="entry name" value="EF-hand-dom_pair"/>
</dbReference>
<dbReference type="InterPro" id="IPR023395">
    <property type="entry name" value="MCP_dom_sf"/>
</dbReference>
<proteinExistence type="inferred from homology"/>
<feature type="domain" description="EF-hand" evidence="10">
    <location>
        <begin position="463"/>
        <end position="498"/>
    </location>
</feature>
<dbReference type="AlphaFoldDB" id="A0A7I4E858"/>
<gene>
    <name evidence="11" type="primary">LOC112284799</name>
</gene>
<dbReference type="PANTHER" id="PTHR45667">
    <property type="entry name" value="S-ADENOSYLMETHIONINE MITOCHONDRIAL CARRIER PROTEIN"/>
    <property type="match status" value="1"/>
</dbReference>
<dbReference type="GO" id="GO:0000095">
    <property type="term" value="F:S-adenosyl-L-methionine transmembrane transporter activity"/>
    <property type="evidence" value="ECO:0000318"/>
    <property type="project" value="GO_Central"/>
</dbReference>
<evidence type="ECO:0000313" key="12">
    <source>
        <dbReference type="Proteomes" id="UP000006727"/>
    </source>
</evidence>
<sequence length="911" mass="98959">MEVQEQAGGWNPIVVLALHCHNVQKLVNVLQMPKPQSLPTVASISSSLGHEQPLNSFVSALVSVKKGTPPAVSSLLRQGICNDDDKSHCSCSCSNLVEPLGKQSNPTKAFFGLSLPNSGFFGGLDRNERAQISTCSSCHVRQDSWDSESKSAVPLSLGFSLQGFSITGVNSSRGKRDATSRCCCVKEKLDNRIDSKDSGLEGIINVSLMVMSMMLGCDSKQGEKRKHAANVHPSNVSKLTGCNVSKQVAACSANDQPHHPLMQVPILGFVFQYSNDRPVSQHSGPKCLRKRNPLFMCTCGHRVEGHDLSSRKTAERPFLGFSLANFMQFRKKAVESLVDIGAGRSRPSRVATLGFARLQGEPGGDSAGAVVVTAEGSDDVVETENSIEKVKSPVVQSDKGNNSGLHPIQVKLPNMDGLRSSLATLGVKEGVQELVDRVSSMTRSSTDYPDKKKLTSVQDFFRYTEAEGRRLFDELDRDSDGQVTLEDLEVAMKKRRLPLRYAKEFLRRTRKHWFAKSIGWSEFHMLMEQKEPQMLRAFTTLSLSKSGTLQKNQVLVSLRNAGLPATDGNAAAMMKFLNVDTEGSIAYGQFRNFMLLLPPERLGDDPRMVWFEAATVVPMAPPVDIPAGSVLKSALAGGMASALSTSMLHPLDTVKTRVQASTLSFPEVIAKLPQIGVRGMYRGSIPAILGQFTSHGIRTGVLEASKLLLKNVGPDLSDLQVQSLSSFTSTVIGTAVRIPCEVLKQRLQAGLYNSVGEAIVGTYQRDGLQGFFRGTGVTLCREVPFYVAGMSIYEEAKKVVRKVLHRELQPWETIAIGGLSGGLAAIATTPFDVMKTRTMTAGPGMPSTMGAIMVAIVKDEGLLALFKGAIPRFFWIAPLGAMNFAGYELAKRAMENKDKEVQAVGEQDKSR</sequence>
<dbReference type="KEGG" id="ppp:112284799"/>
<evidence type="ECO:0000256" key="8">
    <source>
        <dbReference type="ARBA" id="ARBA00023136"/>
    </source>
</evidence>
<accession>A0A7I4E858</accession>
<evidence type="ECO:0000256" key="5">
    <source>
        <dbReference type="ARBA" id="ARBA00022737"/>
    </source>
</evidence>
<comment type="subcellular location">
    <subcellularLocation>
        <location evidence="1">Mitochondrion inner membrane</location>
        <topology evidence="1">Multi-pass membrane protein</topology>
    </subcellularLocation>
</comment>
<comment type="similarity">
    <text evidence="2">Belongs to the mitochondrial carrier (TC 2.A.29) family.</text>
</comment>
<keyword evidence="3" id="KW-0813">Transport</keyword>
<feature type="repeat" description="Solcar" evidence="9">
    <location>
        <begin position="717"/>
        <end position="799"/>
    </location>
</feature>
<keyword evidence="8 9" id="KW-0472">Membrane</keyword>
<keyword evidence="4 9" id="KW-0812">Transmembrane</keyword>
<evidence type="ECO:0000256" key="2">
    <source>
        <dbReference type="ARBA" id="ARBA00006375"/>
    </source>
</evidence>
<feature type="repeat" description="Solcar" evidence="9">
    <location>
        <begin position="628"/>
        <end position="708"/>
    </location>
</feature>
<dbReference type="GO" id="GO:0005743">
    <property type="term" value="C:mitochondrial inner membrane"/>
    <property type="evidence" value="ECO:0000318"/>
    <property type="project" value="GO_Central"/>
</dbReference>
<reference evidence="11 12" key="1">
    <citation type="journal article" date="2008" name="Science">
        <title>The Physcomitrella genome reveals evolutionary insights into the conquest of land by plants.</title>
        <authorList>
            <person name="Rensing S."/>
            <person name="Lang D."/>
            <person name="Zimmer A."/>
            <person name="Terry A."/>
            <person name="Salamov A."/>
            <person name="Shapiro H."/>
            <person name="Nishiyama T."/>
            <person name="Perroud P.-F."/>
            <person name="Lindquist E."/>
            <person name="Kamisugi Y."/>
            <person name="Tanahashi T."/>
            <person name="Sakakibara K."/>
            <person name="Fujita T."/>
            <person name="Oishi K."/>
            <person name="Shin-I T."/>
            <person name="Kuroki Y."/>
            <person name="Toyoda A."/>
            <person name="Suzuki Y."/>
            <person name="Hashimoto A."/>
            <person name="Yamaguchi K."/>
            <person name="Sugano A."/>
            <person name="Kohara Y."/>
            <person name="Fujiyama A."/>
            <person name="Anterola A."/>
            <person name="Aoki S."/>
            <person name="Ashton N."/>
            <person name="Barbazuk W.B."/>
            <person name="Barker E."/>
            <person name="Bennetzen J."/>
            <person name="Bezanilla M."/>
            <person name="Blankenship R."/>
            <person name="Cho S.H."/>
            <person name="Dutcher S."/>
            <person name="Estelle M."/>
            <person name="Fawcett J.A."/>
            <person name="Gundlach H."/>
            <person name="Hanada K."/>
            <person name="Heyl A."/>
            <person name="Hicks K.A."/>
            <person name="Hugh J."/>
            <person name="Lohr M."/>
            <person name="Mayer K."/>
            <person name="Melkozernov A."/>
            <person name="Murata T."/>
            <person name="Nelson D."/>
            <person name="Pils B."/>
            <person name="Prigge M."/>
            <person name="Reiss B."/>
            <person name="Renner T."/>
            <person name="Rombauts S."/>
            <person name="Rushton P."/>
            <person name="Sanderfoot A."/>
            <person name="Schween G."/>
            <person name="Shiu S.-H."/>
            <person name="Stueber K."/>
            <person name="Theodoulou F.L."/>
            <person name="Tu H."/>
            <person name="Van de Peer Y."/>
            <person name="Verrier P.J."/>
            <person name="Waters E."/>
            <person name="Wood A."/>
            <person name="Yang L."/>
            <person name="Cove D."/>
            <person name="Cuming A."/>
            <person name="Hasebe M."/>
            <person name="Lucas S."/>
            <person name="Mishler D.B."/>
            <person name="Reski R."/>
            <person name="Grigoriev I."/>
            <person name="Quatrano R.S."/>
            <person name="Boore J.L."/>
        </authorList>
    </citation>
    <scope>NUCLEOTIDE SEQUENCE [LARGE SCALE GENOMIC DNA]</scope>
    <source>
        <strain evidence="11 12">cv. Gransden 2004</strain>
    </source>
</reference>
<dbReference type="GeneID" id="112284799"/>
<evidence type="ECO:0000313" key="11">
    <source>
        <dbReference type="EnsemblPlants" id="Pp3c7_16780V3.7"/>
    </source>
</evidence>
<dbReference type="Pfam" id="PF00153">
    <property type="entry name" value="Mito_carr"/>
    <property type="match status" value="3"/>
</dbReference>
<dbReference type="FunFam" id="1.50.40.10:FF:000041">
    <property type="entry name" value="Mitochondrial substrate carrier family protein"/>
    <property type="match status" value="1"/>
</dbReference>
<dbReference type="SUPFAM" id="SSF103506">
    <property type="entry name" value="Mitochondrial carrier"/>
    <property type="match status" value="1"/>
</dbReference>
<dbReference type="EMBL" id="ABEU02000007">
    <property type="status" value="NOT_ANNOTATED_CDS"/>
    <property type="molecule type" value="Genomic_DNA"/>
</dbReference>
<name>A0A7I4E858_PHYPA</name>
<dbReference type="Gramene" id="Pp3c7_16780V3.3">
    <property type="protein sequence ID" value="Pp3c7_16780V3.3"/>
    <property type="gene ID" value="Pp3c7_16780"/>
</dbReference>
<dbReference type="PROSITE" id="PS50222">
    <property type="entry name" value="EF_HAND_2"/>
    <property type="match status" value="1"/>
</dbReference>
<organism evidence="11 12">
    <name type="scientific">Physcomitrium patens</name>
    <name type="common">Spreading-leaved earth moss</name>
    <name type="synonym">Physcomitrella patens</name>
    <dbReference type="NCBI Taxonomy" id="3218"/>
    <lineage>
        <taxon>Eukaryota</taxon>
        <taxon>Viridiplantae</taxon>
        <taxon>Streptophyta</taxon>
        <taxon>Embryophyta</taxon>
        <taxon>Bryophyta</taxon>
        <taxon>Bryophytina</taxon>
        <taxon>Bryopsida</taxon>
        <taxon>Funariidae</taxon>
        <taxon>Funariales</taxon>
        <taxon>Funariaceae</taxon>
        <taxon>Physcomitrium</taxon>
    </lineage>
</organism>
<dbReference type="GO" id="GO:0005509">
    <property type="term" value="F:calcium ion binding"/>
    <property type="evidence" value="ECO:0007669"/>
    <property type="project" value="InterPro"/>
</dbReference>
<reference evidence="11" key="3">
    <citation type="submission" date="2020-12" db="UniProtKB">
        <authorList>
            <consortium name="EnsemblPlants"/>
        </authorList>
    </citation>
    <scope>IDENTIFICATION</scope>
</reference>
<dbReference type="Gene3D" id="1.50.40.10">
    <property type="entry name" value="Mitochondrial carrier domain"/>
    <property type="match status" value="1"/>
</dbReference>
<dbReference type="PROSITE" id="PS50920">
    <property type="entry name" value="SOLCAR"/>
    <property type="match status" value="3"/>
</dbReference>
<dbReference type="Proteomes" id="UP000006727">
    <property type="component" value="Chromosome 7"/>
</dbReference>
<reference evidence="11 12" key="2">
    <citation type="journal article" date="2018" name="Plant J.">
        <title>The Physcomitrella patens chromosome-scale assembly reveals moss genome structure and evolution.</title>
        <authorList>
            <person name="Lang D."/>
            <person name="Ullrich K.K."/>
            <person name="Murat F."/>
            <person name="Fuchs J."/>
            <person name="Jenkins J."/>
            <person name="Haas F.B."/>
            <person name="Piednoel M."/>
            <person name="Gundlach H."/>
            <person name="Van Bel M."/>
            <person name="Meyberg R."/>
            <person name="Vives C."/>
            <person name="Morata J."/>
            <person name="Symeonidi A."/>
            <person name="Hiss M."/>
            <person name="Muchero W."/>
            <person name="Kamisugi Y."/>
            <person name="Saleh O."/>
            <person name="Blanc G."/>
            <person name="Decker E.L."/>
            <person name="van Gessel N."/>
            <person name="Grimwood J."/>
            <person name="Hayes R.D."/>
            <person name="Graham S.W."/>
            <person name="Gunter L.E."/>
            <person name="McDaniel S.F."/>
            <person name="Hoernstein S.N.W."/>
            <person name="Larsson A."/>
            <person name="Li F.W."/>
            <person name="Perroud P.F."/>
            <person name="Phillips J."/>
            <person name="Ranjan P."/>
            <person name="Rokshar D.S."/>
            <person name="Rothfels C.J."/>
            <person name="Schneider L."/>
            <person name="Shu S."/>
            <person name="Stevenson D.W."/>
            <person name="Thummler F."/>
            <person name="Tillich M."/>
            <person name="Villarreal Aguilar J.C."/>
            <person name="Widiez T."/>
            <person name="Wong G.K."/>
            <person name="Wymore A."/>
            <person name="Zhang Y."/>
            <person name="Zimmer A.D."/>
            <person name="Quatrano R.S."/>
            <person name="Mayer K.F.X."/>
            <person name="Goodstein D."/>
            <person name="Casacuberta J.M."/>
            <person name="Vandepoele K."/>
            <person name="Reski R."/>
            <person name="Cuming A.C."/>
            <person name="Tuskan G.A."/>
            <person name="Maumus F."/>
            <person name="Salse J."/>
            <person name="Schmutz J."/>
            <person name="Rensing S.A."/>
        </authorList>
    </citation>
    <scope>NUCLEOTIDE SEQUENCE [LARGE SCALE GENOMIC DNA]</scope>
    <source>
        <strain evidence="11 12">cv. Gransden 2004</strain>
    </source>
</reference>
<dbReference type="InterPro" id="IPR018247">
    <property type="entry name" value="EF_Hand_1_Ca_BS"/>
</dbReference>
<evidence type="ECO:0000256" key="6">
    <source>
        <dbReference type="ARBA" id="ARBA00022837"/>
    </source>
</evidence>
<evidence type="ECO:0000256" key="1">
    <source>
        <dbReference type="ARBA" id="ARBA00004448"/>
    </source>
</evidence>
<dbReference type="InterPro" id="IPR018108">
    <property type="entry name" value="MCP_transmembrane"/>
</dbReference>
<evidence type="ECO:0000256" key="4">
    <source>
        <dbReference type="ARBA" id="ARBA00022692"/>
    </source>
</evidence>
<evidence type="ECO:0000256" key="3">
    <source>
        <dbReference type="ARBA" id="ARBA00022448"/>
    </source>
</evidence>
<dbReference type="Gramene" id="Pp3c7_16780V3.7">
    <property type="protein sequence ID" value="Pp3c7_16780V3.7"/>
    <property type="gene ID" value="Pp3c7_16780"/>
</dbReference>
<dbReference type="PROSITE" id="PS00018">
    <property type="entry name" value="EF_HAND_1"/>
    <property type="match status" value="1"/>
</dbReference>
<feature type="repeat" description="Solcar" evidence="9">
    <location>
        <begin position="812"/>
        <end position="893"/>
    </location>
</feature>
<dbReference type="InterPro" id="IPR002048">
    <property type="entry name" value="EF_hand_dom"/>
</dbReference>
<keyword evidence="12" id="KW-1185">Reference proteome</keyword>
<evidence type="ECO:0000256" key="7">
    <source>
        <dbReference type="ARBA" id="ARBA00022989"/>
    </source>
</evidence>
<dbReference type="EnsemblPlants" id="Pp3c7_16780V3.3">
    <property type="protein sequence ID" value="Pp3c7_16780V3.3"/>
    <property type="gene ID" value="Pp3c7_16780"/>
</dbReference>